<feature type="compositionally biased region" description="Polar residues" evidence="1">
    <location>
        <begin position="998"/>
        <end position="1009"/>
    </location>
</feature>
<feature type="compositionally biased region" description="Low complexity" evidence="1">
    <location>
        <begin position="622"/>
        <end position="634"/>
    </location>
</feature>
<feature type="region of interest" description="Disordered" evidence="1">
    <location>
        <begin position="686"/>
        <end position="739"/>
    </location>
</feature>
<dbReference type="Gene3D" id="3.30.420.40">
    <property type="match status" value="1"/>
</dbReference>
<name>A0A8B7P029_HYAAZ</name>
<dbReference type="PANTHER" id="PTHR14187">
    <property type="entry name" value="ALPHA KINASE/ELONGATION FACTOR 2 KINASE"/>
    <property type="match status" value="1"/>
</dbReference>
<feature type="compositionally biased region" description="Polar residues" evidence="1">
    <location>
        <begin position="636"/>
        <end position="645"/>
    </location>
</feature>
<feature type="compositionally biased region" description="Polar residues" evidence="1">
    <location>
        <begin position="876"/>
        <end position="887"/>
    </location>
</feature>
<organism evidence="2 3">
    <name type="scientific">Hyalella azteca</name>
    <name type="common">Amphipod</name>
    <dbReference type="NCBI Taxonomy" id="294128"/>
    <lineage>
        <taxon>Eukaryota</taxon>
        <taxon>Metazoa</taxon>
        <taxon>Ecdysozoa</taxon>
        <taxon>Arthropoda</taxon>
        <taxon>Crustacea</taxon>
        <taxon>Multicrustacea</taxon>
        <taxon>Malacostraca</taxon>
        <taxon>Eumalacostraca</taxon>
        <taxon>Peracarida</taxon>
        <taxon>Amphipoda</taxon>
        <taxon>Senticaudata</taxon>
        <taxon>Talitrida</taxon>
        <taxon>Talitroidea</taxon>
        <taxon>Hyalellidae</taxon>
        <taxon>Hyalella</taxon>
    </lineage>
</organism>
<feature type="compositionally biased region" description="Polar residues" evidence="1">
    <location>
        <begin position="546"/>
        <end position="556"/>
    </location>
</feature>
<evidence type="ECO:0000256" key="1">
    <source>
        <dbReference type="SAM" id="MobiDB-lite"/>
    </source>
</evidence>
<dbReference type="KEGG" id="hazt:108675898"/>
<reference evidence="3" key="1">
    <citation type="submission" date="2025-08" db="UniProtKB">
        <authorList>
            <consortium name="RefSeq"/>
        </authorList>
    </citation>
    <scope>IDENTIFICATION</scope>
    <source>
        <tissue evidence="3">Whole organism</tissue>
    </source>
</reference>
<feature type="region of interest" description="Disordered" evidence="1">
    <location>
        <begin position="583"/>
        <end position="606"/>
    </location>
</feature>
<feature type="region of interest" description="Disordered" evidence="1">
    <location>
        <begin position="546"/>
        <end position="565"/>
    </location>
</feature>
<feature type="region of interest" description="Disordered" evidence="1">
    <location>
        <begin position="1242"/>
        <end position="1294"/>
    </location>
</feature>
<dbReference type="GeneID" id="108675898"/>
<feature type="compositionally biased region" description="Low complexity" evidence="1">
    <location>
        <begin position="480"/>
        <end position="490"/>
    </location>
</feature>
<protein>
    <submittedName>
        <fullName evidence="3">Uncharacterized protein LOC108675898 isoform X1</fullName>
    </submittedName>
</protein>
<gene>
    <name evidence="3" type="primary">LOC108675898</name>
</gene>
<sequence>MSDAYKSLPRAIASTIPRRPNFRDSWCEKQPTSASEISSHFIDEDCQNIEKDAVKRKSAFFQSISDKREEEAMKARRETGQVRKVARIFERNSCSEVNFTARESNLKTSDDMEIIKYKVKYPYWQGSRVKSHRHTVSNFPKWDAISQEGLNPNLLDPKNSSFSDEIRAKVGRVDFIKRRLQELHKTNTSPVHSSSAFNEENGKENFEVPELVERSHSSIKPPVSRRTIFNEVRPPVVHPATNGGEKYDAVERSQLKRRESAGEVELDLAGGQPAPETTHVFSVKSELVRSGCVVTQLRREDSDEHSSTFSDDDQEASDASTCTVIDTKNDFNSKNFVRNANVTMVGSVDSCAPHDYIRGHGTDNQDMELLANSDLIPESENSIKVPTQPRIVAAALKSYRDIPEEIFDSLPESSVDPVPDDSVAAVTVPATKDDIVETNEEASPRQVQDWVVMQEGRKALFESSILSPRWTGTQDDAESSDGSSLSGVSDPTHAGLMQTSLTSRVVGRNFALKLDCPTLSYFRSEESSNYNEESPHVESPLSVCTDSNDHNTNSDVCSHGEELSDTERQLRKAGVYFRFPPTASSQAARKVTPATPSTLNDHEKEVSDALRNLDSTLDNYCSSSGSSSSDNGGSPINLSHTNETRVTARYKQEDSRPVIGHDISSNNRRSFVEEFDIDRIKSSRWNDRVSDASKATAHSRATASTVDRCQSDRESATGRSETSASLSVTDRERHHRGISIGYSSVDHRSKVNGNDTKKVNEEKPVLVKQTSSGSVMSVKTINANHSKSVLRPNCRSDGPVVTIEPYCERNSSIIVDNVNSKRKSVNDIRNNFHNTIDLEGNLNRQTIMEPLNLIEEVYVPESSVAMRSFFPSMEFSSRSSVNRNKVQNKPVDCEKSEKLHGRSGDSDSGHGSGATSPCGTLTDPPSPPPTPPDTRPSRLPSHGHGDEISINNCSPVRNEEEVLVSVPVFESASNKHVSIVNTASNDPMAARDSPLRSDLQSSPDGSSPLNVDSAVVSPNNVQLGEVTVTSAQPESNHFVVVAIDFGTTYSGYAFSFTRDPDNVHMMKKWEGGDPGVQNQKTPTIVLLDPERRFHSLGFTARDSYHDLDPKEANKWFYFDKFKMELHDDRSLSRDSLLSAANGQQVPAMEIFSHALGYFRDHALRELSDLAGGALVTEHDVRWVITVPAIWSHPAKQFMRTAAYMAGLADPNSPEQLLIALEPEAAAIYCRKLRRHQLVSGNNPVLRHTHSPYTRPVSSPSGSWPHHYRANNSAECRSDPTEANESGVKKGVSPRPYSTINASAYKKTMADSFQEPDDVLDISENEVSILQTSCASETVSDWLVQDTVYMVVDCGGGTVDITVHQMTDTKAGHLKELHKATGGPYGSTGVDKEFEKLLEKIFTAEFMTAFKQQRPAAFVDLMVAFESRKRNASPHRSNPLNIALPFSFIDMFKKFRGKDVESAVRKHGTGLGVQWSSQGMLRVSQETMRGLFQDTLDNIQQSIESVLSLLEREASTGNSSALQYLFLVGGFSESELLQQHIRDAFSHRVTVVIPQGMGLAILRGAVQFGLDPAVVTVRRSRLTYGVGVLNRFQDGVHPAEKRVFAAGADWCADVLDVFVRVDESVAVGDVVSRSYTPATLGQSTVVLHLYATHETKAMHFVSDAGVERVGTLLLDLKDTWEKPSTDEEFQSPDARPAKVCCCSRRDEAFHGDGTDAGNCSVCGSFSSKSETRKSKNISTSQISSARREISVHLKFGGTEVKASAVDHVTGKCVRASFDFLSL</sequence>
<dbReference type="RefSeq" id="XP_018019439.2">
    <property type="nucleotide sequence ID" value="XM_018163950.2"/>
</dbReference>
<feature type="region of interest" description="Disordered" evidence="1">
    <location>
        <begin position="983"/>
        <end position="1009"/>
    </location>
</feature>
<feature type="compositionally biased region" description="Polar residues" evidence="1">
    <location>
        <begin position="699"/>
        <end position="708"/>
    </location>
</feature>
<evidence type="ECO:0000313" key="2">
    <source>
        <dbReference type="Proteomes" id="UP000694843"/>
    </source>
</evidence>
<proteinExistence type="predicted"/>
<dbReference type="OrthoDB" id="2963168at2759"/>
<dbReference type="InterPro" id="IPR043129">
    <property type="entry name" value="ATPase_NBD"/>
</dbReference>
<keyword evidence="2" id="KW-1185">Reference proteome</keyword>
<feature type="region of interest" description="Disordered" evidence="1">
    <location>
        <begin position="876"/>
        <end position="954"/>
    </location>
</feature>
<dbReference type="SUPFAM" id="SSF53067">
    <property type="entry name" value="Actin-like ATPase domain"/>
    <property type="match status" value="2"/>
</dbReference>
<dbReference type="Proteomes" id="UP000694843">
    <property type="component" value="Unplaced"/>
</dbReference>
<evidence type="ECO:0000313" key="3">
    <source>
        <dbReference type="RefSeq" id="XP_018019439.2"/>
    </source>
</evidence>
<feature type="region of interest" description="Disordered" evidence="1">
    <location>
        <begin position="469"/>
        <end position="492"/>
    </location>
</feature>
<feature type="compositionally biased region" description="Basic and acidic residues" evidence="1">
    <location>
        <begin position="297"/>
        <end position="306"/>
    </location>
</feature>
<accession>A0A8B7P029</accession>
<feature type="region of interest" description="Disordered" evidence="1">
    <location>
        <begin position="620"/>
        <end position="663"/>
    </location>
</feature>
<feature type="region of interest" description="Disordered" evidence="1">
    <location>
        <begin position="297"/>
        <end position="319"/>
    </location>
</feature>
<feature type="compositionally biased region" description="Polar residues" evidence="1">
    <location>
        <begin position="717"/>
        <end position="728"/>
    </location>
</feature>
<feature type="compositionally biased region" description="Pro residues" evidence="1">
    <location>
        <begin position="924"/>
        <end position="934"/>
    </location>
</feature>
<feature type="compositionally biased region" description="Basic and acidic residues" evidence="1">
    <location>
        <begin position="891"/>
        <end position="908"/>
    </location>
</feature>
<dbReference type="PANTHER" id="PTHR14187:SF46">
    <property type="entry name" value="HEAT SHOCK 70 KDA PROTEIN 12A"/>
    <property type="match status" value="1"/>
</dbReference>